<organism evidence="2 3">
    <name type="scientific">Ammoniphilus resinae</name>
    <dbReference type="NCBI Taxonomy" id="861532"/>
    <lineage>
        <taxon>Bacteria</taxon>
        <taxon>Bacillati</taxon>
        <taxon>Bacillota</taxon>
        <taxon>Bacilli</taxon>
        <taxon>Bacillales</taxon>
        <taxon>Paenibacillaceae</taxon>
        <taxon>Aneurinibacillus group</taxon>
        <taxon>Ammoniphilus</taxon>
    </lineage>
</organism>
<reference evidence="2 3" key="1">
    <citation type="submission" date="2021-03" db="EMBL/GenBank/DDBJ databases">
        <title>Genomic Encyclopedia of Type Strains, Phase IV (KMG-IV): sequencing the most valuable type-strain genomes for metagenomic binning, comparative biology and taxonomic classification.</title>
        <authorList>
            <person name="Goeker M."/>
        </authorList>
    </citation>
    <scope>NUCLEOTIDE SEQUENCE [LARGE SCALE GENOMIC DNA]</scope>
    <source>
        <strain evidence="2 3">DSM 24738</strain>
    </source>
</reference>
<dbReference type="Proteomes" id="UP001519343">
    <property type="component" value="Unassembled WGS sequence"/>
</dbReference>
<feature type="domain" description="DUF2249" evidence="1">
    <location>
        <begin position="6"/>
        <end position="71"/>
    </location>
</feature>
<evidence type="ECO:0000313" key="3">
    <source>
        <dbReference type="Proteomes" id="UP001519343"/>
    </source>
</evidence>
<dbReference type="Pfam" id="PF10006">
    <property type="entry name" value="DUF2249"/>
    <property type="match status" value="1"/>
</dbReference>
<dbReference type="InterPro" id="IPR018720">
    <property type="entry name" value="DUF2249"/>
</dbReference>
<name>A0ABS4GR20_9BACL</name>
<dbReference type="EMBL" id="JAGGKT010000007">
    <property type="protein sequence ID" value="MBP1932704.1"/>
    <property type="molecule type" value="Genomic_DNA"/>
</dbReference>
<proteinExistence type="predicted"/>
<protein>
    <submittedName>
        <fullName evidence="2">Uncharacterized protein (DUF2249 family)</fullName>
    </submittedName>
</protein>
<dbReference type="CDD" id="cd00291">
    <property type="entry name" value="SirA_YedF_YeeD"/>
    <property type="match status" value="1"/>
</dbReference>
<dbReference type="RefSeq" id="WP_245203788.1">
    <property type="nucleotide sequence ID" value="NZ_JAGGKT010000007.1"/>
</dbReference>
<sequence>MAEYSLNNRGLTPPQPMIRTLQKLDEMEKGDRLTINNDRQPMFLYPELDERGYSYETSQLPDGSFQIIITK</sequence>
<dbReference type="SUPFAM" id="SSF64307">
    <property type="entry name" value="SirA-like"/>
    <property type="match status" value="1"/>
</dbReference>
<keyword evidence="3" id="KW-1185">Reference proteome</keyword>
<gene>
    <name evidence="2" type="ORF">J2Z37_002712</name>
</gene>
<comment type="caution">
    <text evidence="2">The sequence shown here is derived from an EMBL/GenBank/DDBJ whole genome shotgun (WGS) entry which is preliminary data.</text>
</comment>
<dbReference type="Gene3D" id="3.30.110.40">
    <property type="entry name" value="TusA-like domain"/>
    <property type="match status" value="1"/>
</dbReference>
<dbReference type="InterPro" id="IPR036868">
    <property type="entry name" value="TusA-like_sf"/>
</dbReference>
<evidence type="ECO:0000313" key="2">
    <source>
        <dbReference type="EMBL" id="MBP1932704.1"/>
    </source>
</evidence>
<evidence type="ECO:0000259" key="1">
    <source>
        <dbReference type="Pfam" id="PF10006"/>
    </source>
</evidence>
<accession>A0ABS4GR20</accession>